<organism evidence="1">
    <name type="scientific">viral metagenome</name>
    <dbReference type="NCBI Taxonomy" id="1070528"/>
    <lineage>
        <taxon>unclassified sequences</taxon>
        <taxon>metagenomes</taxon>
        <taxon>organismal metagenomes</taxon>
    </lineage>
</organism>
<name>A0A6C0I9Y0_9ZZZZ</name>
<sequence>MTKTLEQYEAQYELINNILNIIDEHKDTNKEFINKIHTLKRVIAKDIQTLRYKEREKDLHTLVETLRDIDNSDLPDEYDYVLNSVTSDYYSILIKNAINKADGALIDDEGHPIWEFHDFLGENGFHVFPGEKDRFGWVTGCIQTKKGYIVYG</sequence>
<proteinExistence type="predicted"/>
<reference evidence="1" key="1">
    <citation type="journal article" date="2020" name="Nature">
        <title>Giant virus diversity and host interactions through global metagenomics.</title>
        <authorList>
            <person name="Schulz F."/>
            <person name="Roux S."/>
            <person name="Paez-Espino D."/>
            <person name="Jungbluth S."/>
            <person name="Walsh D.A."/>
            <person name="Denef V.J."/>
            <person name="McMahon K.D."/>
            <person name="Konstantinidis K.T."/>
            <person name="Eloe-Fadrosh E.A."/>
            <person name="Kyrpides N.C."/>
            <person name="Woyke T."/>
        </authorList>
    </citation>
    <scope>NUCLEOTIDE SEQUENCE</scope>
    <source>
        <strain evidence="1">GVMAG-M-3300023184-62</strain>
    </source>
</reference>
<accession>A0A6C0I9Y0</accession>
<dbReference type="AlphaFoldDB" id="A0A6C0I9Y0"/>
<evidence type="ECO:0000313" key="1">
    <source>
        <dbReference type="EMBL" id="QHT89838.1"/>
    </source>
</evidence>
<dbReference type="EMBL" id="MN740152">
    <property type="protein sequence ID" value="QHT89838.1"/>
    <property type="molecule type" value="Genomic_DNA"/>
</dbReference>
<protein>
    <submittedName>
        <fullName evidence="1">Uncharacterized protein</fullName>
    </submittedName>
</protein>